<sequence>MNVLPWWVKPLLITALAGAALYGAEQFGYQRAANLYTVKLSTADADHTRQLLRLTEQRLTEQAVAQEAYQRLNEQAHKVGWELLQTKQQLEVTQRQLKQRISDATHTDGPRFTGLGPDSLRLYRQFLGYTASGEADLPAADAGHAGEAAAAAGTEAGLSPADLLEHAADYGQWCQQLDAQLSAYIRLHTEATSEVQP</sequence>
<dbReference type="AlphaFoldDB" id="A0A3G9GHH7"/>
<evidence type="ECO:0000313" key="1">
    <source>
        <dbReference type="EMBL" id="BBF86293.1"/>
    </source>
</evidence>
<dbReference type="Proteomes" id="UP000198290">
    <property type="component" value="Chromosome"/>
</dbReference>
<dbReference type="EMBL" id="AP018823">
    <property type="protein sequence ID" value="BBF86293.1"/>
    <property type="molecule type" value="Genomic_DNA"/>
</dbReference>
<dbReference type="OrthoDB" id="8606928at2"/>
<reference evidence="2" key="3">
    <citation type="journal article" date="2017" name="Plant Physiol. Biochem.">
        <title>Differential oxidative and antioxidative response of duckweed Lemna minor toward plant growth promoting/inhibiting bacteria.</title>
        <authorList>
            <person name="Ishizawa H."/>
            <person name="Kuroda M."/>
            <person name="Morikawa M."/>
            <person name="Ike M."/>
        </authorList>
    </citation>
    <scope>NUCLEOTIDE SEQUENCE [LARGE SCALE GENOMIC DNA]</scope>
    <source>
        <strain evidence="2">H3</strain>
    </source>
</reference>
<reference evidence="1 2" key="2">
    <citation type="journal article" date="2017" name="Genome Announc.">
        <title>Draft genome sequence of Aquitalea magnusonii strain H3, a plant growth-promoting bacterium of duckweed Lemna minor.</title>
        <authorList>
            <person name="Ishizawa H."/>
            <person name="Kuroda M."/>
            <person name="Ike M."/>
        </authorList>
    </citation>
    <scope>NUCLEOTIDE SEQUENCE [LARGE SCALE GENOMIC DNA]</scope>
    <source>
        <strain evidence="1 2">H3</strain>
    </source>
</reference>
<name>A0A3G9GHH7_9NEIS</name>
<evidence type="ECO:0000313" key="2">
    <source>
        <dbReference type="Proteomes" id="UP000198290"/>
    </source>
</evidence>
<reference evidence="2" key="1">
    <citation type="journal article" date="2017" name="Biotechnol. Biofuels">
        <title>Evaluation of environmental bacterial communities as a factor affecting the growth of duckweed Lemna minor.</title>
        <authorList>
            <person name="Ishizawa H."/>
            <person name="Kuroda M."/>
            <person name="Morikawa M."/>
            <person name="Ike M."/>
        </authorList>
    </citation>
    <scope>NUCLEOTIDE SEQUENCE [LARGE SCALE GENOMIC DNA]</scope>
    <source>
        <strain evidence="2">H3</strain>
    </source>
</reference>
<gene>
    <name evidence="1" type="ORF">DLM_2692</name>
</gene>
<proteinExistence type="predicted"/>
<dbReference type="KEGG" id="amah:DLM_2692"/>
<keyword evidence="2" id="KW-1185">Reference proteome</keyword>
<accession>A0A3G9GHH7</accession>
<dbReference type="RefSeq" id="WP_089084517.1">
    <property type="nucleotide sequence ID" value="NZ_AP018823.1"/>
</dbReference>
<protein>
    <submittedName>
        <fullName evidence="1">Uncharacterized protein</fullName>
    </submittedName>
</protein>
<organism evidence="1 2">
    <name type="scientific">Aquitalea magnusonii</name>
    <dbReference type="NCBI Taxonomy" id="332411"/>
    <lineage>
        <taxon>Bacteria</taxon>
        <taxon>Pseudomonadati</taxon>
        <taxon>Pseudomonadota</taxon>
        <taxon>Betaproteobacteria</taxon>
        <taxon>Neisseriales</taxon>
        <taxon>Chromobacteriaceae</taxon>
        <taxon>Aquitalea</taxon>
    </lineage>
</organism>